<dbReference type="GO" id="GO:0016020">
    <property type="term" value="C:membrane"/>
    <property type="evidence" value="ECO:0007669"/>
    <property type="project" value="UniProtKB-SubCell"/>
</dbReference>
<keyword evidence="2 6" id="KW-0812">Transmembrane</keyword>
<evidence type="ECO:0000313" key="9">
    <source>
        <dbReference type="Proteomes" id="UP000053593"/>
    </source>
</evidence>
<feature type="transmembrane region" description="Helical" evidence="6">
    <location>
        <begin position="63"/>
        <end position="89"/>
    </location>
</feature>
<dbReference type="Proteomes" id="UP000053593">
    <property type="component" value="Unassembled WGS sequence"/>
</dbReference>
<comment type="subcellular location">
    <subcellularLocation>
        <location evidence="1">Membrane</location>
        <topology evidence="1">Multi-pass membrane protein</topology>
    </subcellularLocation>
</comment>
<dbReference type="EMBL" id="KN834771">
    <property type="protein sequence ID" value="KIK61408.1"/>
    <property type="molecule type" value="Genomic_DNA"/>
</dbReference>
<dbReference type="OrthoDB" id="3229610at2759"/>
<reference evidence="8 9" key="1">
    <citation type="submission" date="2014-04" db="EMBL/GenBank/DDBJ databases">
        <title>Evolutionary Origins and Diversification of the Mycorrhizal Mutualists.</title>
        <authorList>
            <consortium name="DOE Joint Genome Institute"/>
            <consortium name="Mycorrhizal Genomics Consortium"/>
            <person name="Kohler A."/>
            <person name="Kuo A."/>
            <person name="Nagy L.G."/>
            <person name="Floudas D."/>
            <person name="Copeland A."/>
            <person name="Barry K.W."/>
            <person name="Cichocki N."/>
            <person name="Veneault-Fourrey C."/>
            <person name="LaButti K."/>
            <person name="Lindquist E.A."/>
            <person name="Lipzen A."/>
            <person name="Lundell T."/>
            <person name="Morin E."/>
            <person name="Murat C."/>
            <person name="Riley R."/>
            <person name="Ohm R."/>
            <person name="Sun H."/>
            <person name="Tunlid A."/>
            <person name="Henrissat B."/>
            <person name="Grigoriev I.V."/>
            <person name="Hibbett D.S."/>
            <person name="Martin F."/>
        </authorList>
    </citation>
    <scope>NUCLEOTIDE SEQUENCE [LARGE SCALE GENOMIC DNA]</scope>
    <source>
        <strain evidence="8 9">FD-317 M1</strain>
    </source>
</reference>
<dbReference type="InterPro" id="IPR049326">
    <property type="entry name" value="Rhodopsin_dom_fungi"/>
</dbReference>
<comment type="similarity">
    <text evidence="5">Belongs to the SAT4 family.</text>
</comment>
<accession>A0A0D0CYG4</accession>
<dbReference type="HOGENOM" id="CLU_095391_0_0_1"/>
<keyword evidence="3 6" id="KW-1133">Transmembrane helix</keyword>
<evidence type="ECO:0000256" key="4">
    <source>
        <dbReference type="ARBA" id="ARBA00023136"/>
    </source>
</evidence>
<keyword evidence="4 6" id="KW-0472">Membrane</keyword>
<dbReference type="Pfam" id="PF20684">
    <property type="entry name" value="Fung_rhodopsin"/>
    <property type="match status" value="1"/>
</dbReference>
<feature type="transmembrane region" description="Helical" evidence="6">
    <location>
        <begin position="101"/>
        <end position="122"/>
    </location>
</feature>
<dbReference type="PANTHER" id="PTHR33048:SF47">
    <property type="entry name" value="INTEGRAL MEMBRANE PROTEIN-RELATED"/>
    <property type="match status" value="1"/>
</dbReference>
<feature type="non-terminal residue" evidence="8">
    <location>
        <position position="167"/>
    </location>
</feature>
<evidence type="ECO:0000256" key="2">
    <source>
        <dbReference type="ARBA" id="ARBA00022692"/>
    </source>
</evidence>
<dbReference type="PANTHER" id="PTHR33048">
    <property type="entry name" value="PTH11-LIKE INTEGRAL MEMBRANE PROTEIN (AFU_ORTHOLOGUE AFUA_5G11245)"/>
    <property type="match status" value="1"/>
</dbReference>
<feature type="transmembrane region" description="Helical" evidence="6">
    <location>
        <begin position="128"/>
        <end position="151"/>
    </location>
</feature>
<gene>
    <name evidence="8" type="ORF">GYMLUDRAFT_142668</name>
</gene>
<name>A0A0D0CYG4_9AGAR</name>
<feature type="non-terminal residue" evidence="8">
    <location>
        <position position="1"/>
    </location>
</feature>
<dbReference type="InterPro" id="IPR052337">
    <property type="entry name" value="SAT4-like"/>
</dbReference>
<feature type="domain" description="Rhodopsin" evidence="7">
    <location>
        <begin position="2"/>
        <end position="155"/>
    </location>
</feature>
<evidence type="ECO:0000256" key="6">
    <source>
        <dbReference type="SAM" id="Phobius"/>
    </source>
</evidence>
<evidence type="ECO:0000256" key="5">
    <source>
        <dbReference type="ARBA" id="ARBA00038359"/>
    </source>
</evidence>
<organism evidence="8 9">
    <name type="scientific">Collybiopsis luxurians FD-317 M1</name>
    <dbReference type="NCBI Taxonomy" id="944289"/>
    <lineage>
        <taxon>Eukaryota</taxon>
        <taxon>Fungi</taxon>
        <taxon>Dikarya</taxon>
        <taxon>Basidiomycota</taxon>
        <taxon>Agaricomycotina</taxon>
        <taxon>Agaricomycetes</taxon>
        <taxon>Agaricomycetidae</taxon>
        <taxon>Agaricales</taxon>
        <taxon>Marasmiineae</taxon>
        <taxon>Omphalotaceae</taxon>
        <taxon>Collybiopsis</taxon>
        <taxon>Collybiopsis luxurians</taxon>
    </lineage>
</organism>
<evidence type="ECO:0000256" key="3">
    <source>
        <dbReference type="ARBA" id="ARBA00022989"/>
    </source>
</evidence>
<sequence>RMSLILSIVRLIPPFFSLRRTTECSFAGFLLMWISTLGAKIYACASNLTWYQGSSATCKLGGHVGIAIYEVVSSLVADITLIAIPLRLLHRISLGSKKRRMLILMFSVNIVTSTIAVVRTIFVLHQAWSPATIVVEVEVGTALIAANLAVLTPYIYRLFKSDGDFDS</sequence>
<feature type="transmembrane region" description="Helical" evidence="6">
    <location>
        <begin position="21"/>
        <end position="43"/>
    </location>
</feature>
<evidence type="ECO:0000313" key="8">
    <source>
        <dbReference type="EMBL" id="KIK61408.1"/>
    </source>
</evidence>
<dbReference type="AlphaFoldDB" id="A0A0D0CYG4"/>
<keyword evidence="9" id="KW-1185">Reference proteome</keyword>
<proteinExistence type="inferred from homology"/>
<evidence type="ECO:0000256" key="1">
    <source>
        <dbReference type="ARBA" id="ARBA00004141"/>
    </source>
</evidence>
<protein>
    <recommendedName>
        <fullName evidence="7">Rhodopsin domain-containing protein</fullName>
    </recommendedName>
</protein>
<evidence type="ECO:0000259" key="7">
    <source>
        <dbReference type="Pfam" id="PF20684"/>
    </source>
</evidence>